<dbReference type="OrthoDB" id="445326at2759"/>
<proteinExistence type="inferred from homology"/>
<dbReference type="GO" id="GO:0034457">
    <property type="term" value="C:Mpp10 complex"/>
    <property type="evidence" value="ECO:0007669"/>
    <property type="project" value="UniProtKB-UniRule"/>
</dbReference>
<dbReference type="Proteomes" id="UP000813385">
    <property type="component" value="Unassembled WGS sequence"/>
</dbReference>
<reference evidence="9" key="1">
    <citation type="journal article" date="2021" name="Nat. Commun.">
        <title>Genetic determinants of endophytism in the Arabidopsis root mycobiome.</title>
        <authorList>
            <person name="Mesny F."/>
            <person name="Miyauchi S."/>
            <person name="Thiergart T."/>
            <person name="Pickel B."/>
            <person name="Atanasova L."/>
            <person name="Karlsson M."/>
            <person name="Huettel B."/>
            <person name="Barry K.W."/>
            <person name="Haridas S."/>
            <person name="Chen C."/>
            <person name="Bauer D."/>
            <person name="Andreopoulos W."/>
            <person name="Pangilinan J."/>
            <person name="LaButti K."/>
            <person name="Riley R."/>
            <person name="Lipzen A."/>
            <person name="Clum A."/>
            <person name="Drula E."/>
            <person name="Henrissat B."/>
            <person name="Kohler A."/>
            <person name="Grigoriev I.V."/>
            <person name="Martin F.M."/>
            <person name="Hacquard S."/>
        </authorList>
    </citation>
    <scope>NUCLEOTIDE SEQUENCE</scope>
    <source>
        <strain evidence="9">MPI-CAGE-AT-0016</strain>
    </source>
</reference>
<evidence type="ECO:0000256" key="3">
    <source>
        <dbReference type="ARBA" id="ARBA00022552"/>
    </source>
</evidence>
<feature type="compositionally biased region" description="Acidic residues" evidence="8">
    <location>
        <begin position="343"/>
        <end position="359"/>
    </location>
</feature>
<evidence type="ECO:0000256" key="1">
    <source>
        <dbReference type="ARBA" id="ARBA00004604"/>
    </source>
</evidence>
<organism evidence="9 10">
    <name type="scientific">Plectosphaerella cucumerina</name>
    <dbReference type="NCBI Taxonomy" id="40658"/>
    <lineage>
        <taxon>Eukaryota</taxon>
        <taxon>Fungi</taxon>
        <taxon>Dikarya</taxon>
        <taxon>Ascomycota</taxon>
        <taxon>Pezizomycotina</taxon>
        <taxon>Sordariomycetes</taxon>
        <taxon>Hypocreomycetidae</taxon>
        <taxon>Glomerellales</taxon>
        <taxon>Plectosphaerellaceae</taxon>
        <taxon>Plectosphaerella</taxon>
    </lineage>
</organism>
<keyword evidence="10" id="KW-1185">Reference proteome</keyword>
<dbReference type="PANTHER" id="PTHR17039">
    <property type="entry name" value="U3 SMALL NUCLEOLAR RIBONUCLEOPROTEIN PROTEIN MPP10"/>
    <property type="match status" value="1"/>
</dbReference>
<dbReference type="PIRSF" id="PIRSF017300">
    <property type="entry name" value="snoRNP_Mpp10"/>
    <property type="match status" value="1"/>
</dbReference>
<sequence>MAEGSTTSSLTSQTLSFVPGMAAQLPRQTGAVDVSAFLEALNPANRHTFLQPPPSIPTGSLQIVKDTLDAFAGQISDEQLQRLKLENKNKKRKRPEGPSTEVLKIRKVHLDGFETGQVWQQARRIIQSALAHSEEALLELVERDEVVIDDDEEDDEDVSEPEETELASTSGEEDGEDVESLEGDDSELEDDIEEDGVDVASDDEEETFGDLGSGDEEMEDGEEEEEDDDDDEDEDDVGEFVEDPHGLNDGFFSIDDFNKQTQWFEEQDAKGDPNTDAVSDEEEINWDVDPLDAKASKSGKSSKLDKADVDGEEFGFDQEEDDDDEEEEDGPTFGNMDLNAPEGDSEDEAMGDDDEEDVENNANNVFYKDFFAPPPRKASKDKKGKNVRFKTKPIQEEDVERAMKDIRRDLFEDESDIGEDSDDVLSDVSAGEPRSRRSAHERRQAKLSEEIRKLEAAAVAKREWAMSGEATAVDRPVNSLLDEQLDFEHAGKPIPVITQEITDSIEELIKRRILAQEFDEVLRRRPDAASVAAGTRRGLVEVDDTKSSKGLAEIYEDEHQKNLDPDGFVSKADEKTQKEEAEVARMWKDLNATLDSLSSWQYRPRPQEPTLNVVTDAATITMEDAQPSTAAGVAGGDSALAPQEVYKAGGATGKDNVQKGEVVAKSGLPVARAEMSREDKQRRRRREKERIRKAGADANGKKPVSKRAQMEKQTMADLKKGGVKVINRKGEVVDMAGNKAKAEHKTSSSSFKL</sequence>
<accession>A0A8K0XAC1</accession>
<feature type="region of interest" description="Disordered" evidence="8">
    <location>
        <begin position="555"/>
        <end position="576"/>
    </location>
</feature>
<dbReference type="GO" id="GO:0005732">
    <property type="term" value="C:sno(s)RNA-containing ribonucleoprotein complex"/>
    <property type="evidence" value="ECO:0007669"/>
    <property type="project" value="UniProtKB-UniRule"/>
</dbReference>
<evidence type="ECO:0000256" key="7">
    <source>
        <dbReference type="PIRNR" id="PIRNR017300"/>
    </source>
</evidence>
<evidence type="ECO:0000256" key="6">
    <source>
        <dbReference type="ARBA" id="ARBA00029455"/>
    </source>
</evidence>
<dbReference type="Pfam" id="PF04006">
    <property type="entry name" value="Mpp10"/>
    <property type="match status" value="1"/>
</dbReference>
<feature type="compositionally biased region" description="Basic residues" evidence="8">
    <location>
        <begin position="377"/>
        <end position="391"/>
    </location>
</feature>
<protein>
    <recommendedName>
        <fullName evidence="7">U3 small nucleolar ribonucleoprotein protein MPP10</fullName>
    </recommendedName>
</protein>
<evidence type="ECO:0000256" key="8">
    <source>
        <dbReference type="SAM" id="MobiDB-lite"/>
    </source>
</evidence>
<keyword evidence="5 7" id="KW-0687">Ribonucleoprotein</keyword>
<name>A0A8K0XAC1_9PEZI</name>
<feature type="region of interest" description="Disordered" evidence="8">
    <location>
        <begin position="650"/>
        <end position="722"/>
    </location>
</feature>
<keyword evidence="2 7" id="KW-0690">Ribosome biogenesis</keyword>
<dbReference type="GO" id="GO:0006364">
    <property type="term" value="P:rRNA processing"/>
    <property type="evidence" value="ECO:0007669"/>
    <property type="project" value="UniProtKB-KW"/>
</dbReference>
<dbReference type="AlphaFoldDB" id="A0A8K0XAC1"/>
<dbReference type="EMBL" id="JAGPXD010000001">
    <property type="protein sequence ID" value="KAH7376130.1"/>
    <property type="molecule type" value="Genomic_DNA"/>
</dbReference>
<comment type="caution">
    <text evidence="9">The sequence shown here is derived from an EMBL/GenBank/DDBJ whole genome shotgun (WGS) entry which is preliminary data.</text>
</comment>
<evidence type="ECO:0000256" key="5">
    <source>
        <dbReference type="ARBA" id="ARBA00023274"/>
    </source>
</evidence>
<evidence type="ECO:0000256" key="2">
    <source>
        <dbReference type="ARBA" id="ARBA00022517"/>
    </source>
</evidence>
<feature type="compositionally biased region" description="Acidic residues" evidence="8">
    <location>
        <begin position="411"/>
        <end position="425"/>
    </location>
</feature>
<feature type="compositionally biased region" description="Acidic residues" evidence="8">
    <location>
        <begin position="147"/>
        <end position="241"/>
    </location>
</feature>
<comment type="function">
    <text evidence="7">Involved in nucleolar processing of pre-18S ribosomal RNA.</text>
</comment>
<dbReference type="GO" id="GO:0032040">
    <property type="term" value="C:small-subunit processome"/>
    <property type="evidence" value="ECO:0007669"/>
    <property type="project" value="TreeGrafter"/>
</dbReference>
<evidence type="ECO:0000313" key="10">
    <source>
        <dbReference type="Proteomes" id="UP000813385"/>
    </source>
</evidence>
<dbReference type="PANTHER" id="PTHR17039:SF0">
    <property type="entry name" value="U3 SMALL NUCLEOLAR RIBONUCLEOPROTEIN PROTEIN MPP10"/>
    <property type="match status" value="1"/>
</dbReference>
<evidence type="ECO:0000256" key="4">
    <source>
        <dbReference type="ARBA" id="ARBA00023242"/>
    </source>
</evidence>
<feature type="compositionally biased region" description="Acidic residues" evidence="8">
    <location>
        <begin position="278"/>
        <end position="290"/>
    </location>
</feature>
<dbReference type="InterPro" id="IPR012173">
    <property type="entry name" value="Mpp10"/>
</dbReference>
<gene>
    <name evidence="9" type="ORF">B0T11DRAFT_271654</name>
</gene>
<keyword evidence="4 7" id="KW-0539">Nucleus</keyword>
<feature type="region of interest" description="Disordered" evidence="8">
    <location>
        <begin position="143"/>
        <end position="448"/>
    </location>
</feature>
<evidence type="ECO:0000313" key="9">
    <source>
        <dbReference type="EMBL" id="KAH7376130.1"/>
    </source>
</evidence>
<feature type="compositionally biased region" description="Basic and acidic residues" evidence="8">
    <location>
        <begin position="400"/>
        <end position="410"/>
    </location>
</feature>
<comment type="similarity">
    <text evidence="6 7">Belongs to the MPP10 family.</text>
</comment>
<feature type="compositionally biased region" description="Acidic residues" evidence="8">
    <location>
        <begin position="310"/>
        <end position="330"/>
    </location>
</feature>
<keyword evidence="3 7" id="KW-0698">rRNA processing</keyword>
<comment type="subcellular location">
    <subcellularLocation>
        <location evidence="1 7">Nucleus</location>
        <location evidence="1 7">Nucleolus</location>
    </subcellularLocation>
</comment>